<dbReference type="GO" id="GO:0003677">
    <property type="term" value="F:DNA binding"/>
    <property type="evidence" value="ECO:0007669"/>
    <property type="project" value="InterPro"/>
</dbReference>
<reference evidence="2 3" key="1">
    <citation type="submission" date="2019-03" db="EMBL/GenBank/DDBJ databases">
        <title>Genomic Encyclopedia of Archaeal and Bacterial Type Strains, Phase II (KMG-II): from individual species to whole genera.</title>
        <authorList>
            <person name="Goeker M."/>
        </authorList>
    </citation>
    <scope>NUCLEOTIDE SEQUENCE [LARGE SCALE GENOMIC DNA]</scope>
    <source>
        <strain evidence="2 3">DSM 25687</strain>
    </source>
</reference>
<comment type="caution">
    <text evidence="2">The sequence shown here is derived from an EMBL/GenBank/DDBJ whole genome shotgun (WGS) entry which is preliminary data.</text>
</comment>
<dbReference type="Proteomes" id="UP000295260">
    <property type="component" value="Unassembled WGS sequence"/>
</dbReference>
<dbReference type="AlphaFoldDB" id="A0A4V3CSM8"/>
<gene>
    <name evidence="2" type="ORF">BC748_0826</name>
</gene>
<accession>A0A4V3CSM8</accession>
<dbReference type="RefSeq" id="WP_133532152.1">
    <property type="nucleotide sequence ID" value="NZ_SNXR01000011.1"/>
</dbReference>
<dbReference type="SUPFAM" id="SSF46955">
    <property type="entry name" value="Putative DNA-binding domain"/>
    <property type="match status" value="1"/>
</dbReference>
<name>A0A4V3CSM8_9FLAO</name>
<dbReference type="NCBIfam" id="TIGR01764">
    <property type="entry name" value="excise"/>
    <property type="match status" value="1"/>
</dbReference>
<dbReference type="Pfam" id="PF12728">
    <property type="entry name" value="HTH_17"/>
    <property type="match status" value="1"/>
</dbReference>
<proteinExistence type="predicted"/>
<sequence length="98" mass="11316">MVKEILQLESTNANDFKNEIVKDITLALKGYATNLQNPDNETLLTREETAKLLSVSLVTLWDWTKKDIIPAYRIGNKVRYKKSEVFKSLNQKNQFGQL</sequence>
<dbReference type="InterPro" id="IPR009061">
    <property type="entry name" value="DNA-bd_dom_put_sf"/>
</dbReference>
<organism evidence="2 3">
    <name type="scientific">Flavobacterium dankookense</name>
    <dbReference type="NCBI Taxonomy" id="706186"/>
    <lineage>
        <taxon>Bacteria</taxon>
        <taxon>Pseudomonadati</taxon>
        <taxon>Bacteroidota</taxon>
        <taxon>Flavobacteriia</taxon>
        <taxon>Flavobacteriales</taxon>
        <taxon>Flavobacteriaceae</taxon>
        <taxon>Flavobacterium</taxon>
    </lineage>
</organism>
<protein>
    <submittedName>
        <fullName evidence="2">Excisionase family DNA binding protein</fullName>
    </submittedName>
</protein>
<evidence type="ECO:0000313" key="2">
    <source>
        <dbReference type="EMBL" id="TDP61212.1"/>
    </source>
</evidence>
<evidence type="ECO:0000313" key="3">
    <source>
        <dbReference type="Proteomes" id="UP000295260"/>
    </source>
</evidence>
<keyword evidence="3" id="KW-1185">Reference proteome</keyword>
<dbReference type="InterPro" id="IPR041657">
    <property type="entry name" value="HTH_17"/>
</dbReference>
<dbReference type="InterPro" id="IPR010093">
    <property type="entry name" value="SinI_DNA-bd"/>
</dbReference>
<dbReference type="EMBL" id="SNXR01000011">
    <property type="protein sequence ID" value="TDP61212.1"/>
    <property type="molecule type" value="Genomic_DNA"/>
</dbReference>
<dbReference type="OrthoDB" id="1097811at2"/>
<evidence type="ECO:0000259" key="1">
    <source>
        <dbReference type="Pfam" id="PF12728"/>
    </source>
</evidence>
<feature type="domain" description="Helix-turn-helix" evidence="1">
    <location>
        <begin position="43"/>
        <end position="91"/>
    </location>
</feature>